<dbReference type="CDD" id="cd22191">
    <property type="entry name" value="DPBB_RlpA_EXP_N-like"/>
    <property type="match status" value="1"/>
</dbReference>
<keyword evidence="2" id="KW-1185">Reference proteome</keyword>
<gene>
    <name evidence="1" type="ORF">L210DRAFT_3562309</name>
</gene>
<dbReference type="SUPFAM" id="SSF50685">
    <property type="entry name" value="Barwin-like endoglucanases"/>
    <property type="match status" value="1"/>
</dbReference>
<dbReference type="InterPro" id="IPR036908">
    <property type="entry name" value="RlpA-like_sf"/>
</dbReference>
<dbReference type="AlphaFoldDB" id="A0AAD4BHW2"/>
<reference evidence="1" key="2">
    <citation type="journal article" date="2020" name="Nat. Commun.">
        <title>Large-scale genome sequencing of mycorrhizal fungi provides insights into the early evolution of symbiotic traits.</title>
        <authorList>
            <person name="Miyauchi S."/>
            <person name="Kiss E."/>
            <person name="Kuo A."/>
            <person name="Drula E."/>
            <person name="Kohler A."/>
            <person name="Sanchez-Garcia M."/>
            <person name="Morin E."/>
            <person name="Andreopoulos B."/>
            <person name="Barry K.W."/>
            <person name="Bonito G."/>
            <person name="Buee M."/>
            <person name="Carver A."/>
            <person name="Chen C."/>
            <person name="Cichocki N."/>
            <person name="Clum A."/>
            <person name="Culley D."/>
            <person name="Crous P.W."/>
            <person name="Fauchery L."/>
            <person name="Girlanda M."/>
            <person name="Hayes R.D."/>
            <person name="Keri Z."/>
            <person name="LaButti K."/>
            <person name="Lipzen A."/>
            <person name="Lombard V."/>
            <person name="Magnuson J."/>
            <person name="Maillard F."/>
            <person name="Murat C."/>
            <person name="Nolan M."/>
            <person name="Ohm R.A."/>
            <person name="Pangilinan J."/>
            <person name="Pereira M.F."/>
            <person name="Perotto S."/>
            <person name="Peter M."/>
            <person name="Pfister S."/>
            <person name="Riley R."/>
            <person name="Sitrit Y."/>
            <person name="Stielow J.B."/>
            <person name="Szollosi G."/>
            <person name="Zifcakova L."/>
            <person name="Stursova M."/>
            <person name="Spatafora J.W."/>
            <person name="Tedersoo L."/>
            <person name="Vaario L.M."/>
            <person name="Yamada A."/>
            <person name="Yan M."/>
            <person name="Wang P."/>
            <person name="Xu J."/>
            <person name="Bruns T."/>
            <person name="Baldrian P."/>
            <person name="Vilgalys R."/>
            <person name="Dunand C."/>
            <person name="Henrissat B."/>
            <person name="Grigoriev I.V."/>
            <person name="Hibbett D."/>
            <person name="Nagy L.G."/>
            <person name="Martin F.M."/>
        </authorList>
    </citation>
    <scope>NUCLEOTIDE SEQUENCE</scope>
    <source>
        <strain evidence="1">BED1</strain>
    </source>
</reference>
<dbReference type="Proteomes" id="UP001194468">
    <property type="component" value="Unassembled WGS sequence"/>
</dbReference>
<sequence length="102" mass="11344">MPFGDSLDKREANAGTGRLYYPQVNHVACGANGDSYPYPIVAVSNWAYDSGNHCNQGIIVMNTANKNVAYARIRDKYLSEGLFAQLGGTGPDMEINWYYVEW</sequence>
<reference evidence="1" key="1">
    <citation type="submission" date="2019-10" db="EMBL/GenBank/DDBJ databases">
        <authorList>
            <consortium name="DOE Joint Genome Institute"/>
            <person name="Kuo A."/>
            <person name="Miyauchi S."/>
            <person name="Kiss E."/>
            <person name="Drula E."/>
            <person name="Kohler A."/>
            <person name="Sanchez-Garcia M."/>
            <person name="Andreopoulos B."/>
            <person name="Barry K.W."/>
            <person name="Bonito G."/>
            <person name="Buee M."/>
            <person name="Carver A."/>
            <person name="Chen C."/>
            <person name="Cichocki N."/>
            <person name="Clum A."/>
            <person name="Culley D."/>
            <person name="Crous P.W."/>
            <person name="Fauchery L."/>
            <person name="Girlanda M."/>
            <person name="Hayes R."/>
            <person name="Keri Z."/>
            <person name="LaButti K."/>
            <person name="Lipzen A."/>
            <person name="Lombard V."/>
            <person name="Magnuson J."/>
            <person name="Maillard F."/>
            <person name="Morin E."/>
            <person name="Murat C."/>
            <person name="Nolan M."/>
            <person name="Ohm R."/>
            <person name="Pangilinan J."/>
            <person name="Pereira M."/>
            <person name="Perotto S."/>
            <person name="Peter M."/>
            <person name="Riley R."/>
            <person name="Sitrit Y."/>
            <person name="Stielow B."/>
            <person name="Szollosi G."/>
            <person name="Zifcakova L."/>
            <person name="Stursova M."/>
            <person name="Spatafora J.W."/>
            <person name="Tedersoo L."/>
            <person name="Vaario L.-M."/>
            <person name="Yamada A."/>
            <person name="Yan M."/>
            <person name="Wang P."/>
            <person name="Xu J."/>
            <person name="Bruns T."/>
            <person name="Baldrian P."/>
            <person name="Vilgalys R."/>
            <person name="Henrissat B."/>
            <person name="Grigoriev I.V."/>
            <person name="Hibbett D."/>
            <person name="Nagy L.G."/>
            <person name="Martin F.M."/>
        </authorList>
    </citation>
    <scope>NUCLEOTIDE SEQUENCE</scope>
    <source>
        <strain evidence="1">BED1</strain>
    </source>
</reference>
<evidence type="ECO:0000313" key="1">
    <source>
        <dbReference type="EMBL" id="KAF8430548.1"/>
    </source>
</evidence>
<protein>
    <submittedName>
        <fullName evidence="1">Uncharacterized protein</fullName>
    </submittedName>
</protein>
<evidence type="ECO:0000313" key="2">
    <source>
        <dbReference type="Proteomes" id="UP001194468"/>
    </source>
</evidence>
<comment type="caution">
    <text evidence="1">The sequence shown here is derived from an EMBL/GenBank/DDBJ whole genome shotgun (WGS) entry which is preliminary data.</text>
</comment>
<dbReference type="Gene3D" id="2.40.40.10">
    <property type="entry name" value="RlpA-like domain"/>
    <property type="match status" value="1"/>
</dbReference>
<name>A0AAD4BHW2_BOLED</name>
<accession>A0AAD4BHW2</accession>
<organism evidence="1 2">
    <name type="scientific">Boletus edulis BED1</name>
    <dbReference type="NCBI Taxonomy" id="1328754"/>
    <lineage>
        <taxon>Eukaryota</taxon>
        <taxon>Fungi</taxon>
        <taxon>Dikarya</taxon>
        <taxon>Basidiomycota</taxon>
        <taxon>Agaricomycotina</taxon>
        <taxon>Agaricomycetes</taxon>
        <taxon>Agaricomycetidae</taxon>
        <taxon>Boletales</taxon>
        <taxon>Boletineae</taxon>
        <taxon>Boletaceae</taxon>
        <taxon>Boletoideae</taxon>
        <taxon>Boletus</taxon>
    </lineage>
</organism>
<proteinExistence type="predicted"/>
<dbReference type="EMBL" id="WHUW01000061">
    <property type="protein sequence ID" value="KAF8430548.1"/>
    <property type="molecule type" value="Genomic_DNA"/>
</dbReference>
<feature type="non-terminal residue" evidence="1">
    <location>
        <position position="1"/>
    </location>
</feature>